<name>A0A6A3L417_9STRA</name>
<evidence type="ECO:0000313" key="5">
    <source>
        <dbReference type="Proteomes" id="UP000429607"/>
    </source>
</evidence>
<dbReference type="Proteomes" id="UP000434957">
    <property type="component" value="Unassembled WGS sequence"/>
</dbReference>
<accession>A0A6A3L417</accession>
<proteinExistence type="predicted"/>
<dbReference type="EMBL" id="QXFV01001186">
    <property type="protein sequence ID" value="KAE9012638.1"/>
    <property type="molecule type" value="Genomic_DNA"/>
</dbReference>
<feature type="compositionally biased region" description="Basic residues" evidence="1">
    <location>
        <begin position="1"/>
        <end position="10"/>
    </location>
</feature>
<protein>
    <submittedName>
        <fullName evidence="3">Uncharacterized protein</fullName>
    </submittedName>
</protein>
<gene>
    <name evidence="3" type="ORF">PR001_g15604</name>
    <name evidence="2" type="ORF">PR002_g16078</name>
    <name evidence="4" type="ORF">PR003_g16374</name>
</gene>
<dbReference type="AlphaFoldDB" id="A0A6A3L417"/>
<dbReference type="EMBL" id="QXFU01001208">
    <property type="protein sequence ID" value="KAE9007836.1"/>
    <property type="molecule type" value="Genomic_DNA"/>
</dbReference>
<evidence type="ECO:0000313" key="4">
    <source>
        <dbReference type="EMBL" id="KAE9325840.1"/>
    </source>
</evidence>
<organism evidence="3 5">
    <name type="scientific">Phytophthora rubi</name>
    <dbReference type="NCBI Taxonomy" id="129364"/>
    <lineage>
        <taxon>Eukaryota</taxon>
        <taxon>Sar</taxon>
        <taxon>Stramenopiles</taxon>
        <taxon>Oomycota</taxon>
        <taxon>Peronosporomycetes</taxon>
        <taxon>Peronosporales</taxon>
        <taxon>Peronosporaceae</taxon>
        <taxon>Phytophthora</taxon>
    </lineage>
</organism>
<evidence type="ECO:0000256" key="1">
    <source>
        <dbReference type="SAM" id="MobiDB-lite"/>
    </source>
</evidence>
<dbReference type="EMBL" id="QXFT01001193">
    <property type="protein sequence ID" value="KAE9325840.1"/>
    <property type="molecule type" value="Genomic_DNA"/>
</dbReference>
<evidence type="ECO:0000313" key="7">
    <source>
        <dbReference type="Proteomes" id="UP000435112"/>
    </source>
</evidence>
<reference evidence="5 7" key="1">
    <citation type="submission" date="2018-09" db="EMBL/GenBank/DDBJ databases">
        <title>Genomic investigation of the strawberry pathogen Phytophthora fragariae indicates pathogenicity is determined by transcriptional variation in three key races.</title>
        <authorList>
            <person name="Adams T.M."/>
            <person name="Armitage A.D."/>
            <person name="Sobczyk M.K."/>
            <person name="Bates H.J."/>
            <person name="Dunwell J.M."/>
            <person name="Nellist C.F."/>
            <person name="Harrison R.J."/>
        </authorList>
    </citation>
    <scope>NUCLEOTIDE SEQUENCE [LARGE SCALE GENOMIC DNA]</scope>
    <source>
        <strain evidence="3 5">SCRP249</strain>
        <strain evidence="2 7">SCRP324</strain>
        <strain evidence="4 6">SCRP333</strain>
    </source>
</reference>
<feature type="region of interest" description="Disordered" evidence="1">
    <location>
        <begin position="1"/>
        <end position="20"/>
    </location>
</feature>
<evidence type="ECO:0000313" key="6">
    <source>
        <dbReference type="Proteomes" id="UP000434957"/>
    </source>
</evidence>
<evidence type="ECO:0000313" key="3">
    <source>
        <dbReference type="EMBL" id="KAE9012638.1"/>
    </source>
</evidence>
<comment type="caution">
    <text evidence="3">The sequence shown here is derived from an EMBL/GenBank/DDBJ whole genome shotgun (WGS) entry which is preliminary data.</text>
</comment>
<sequence>MGRSKTKKKNGAGAKLSDGKGLATRLEEVESRSSQILRAQAPAQQGDVLLKDVLRGNGEKHLYDKILKLAVHADDDPPLIFGWKFVHEFVQAIHDANNQAAGGGAAVPPCPFPLPDPLTRESFKEALLNYARIGRADPLGTTCLPCSAPEFSRAATRLGYLSLHPWTLHIVGVGGAGNVLPVANVYVPKARTDTLKPAVDPIPNDVVGNDLWNSEEEPCVSDSKRIALLYDRGYQRED</sequence>
<dbReference type="Proteomes" id="UP000435112">
    <property type="component" value="Unassembled WGS sequence"/>
</dbReference>
<evidence type="ECO:0000313" key="2">
    <source>
        <dbReference type="EMBL" id="KAE9007836.1"/>
    </source>
</evidence>
<dbReference type="OrthoDB" id="94107at2759"/>
<keyword evidence="6" id="KW-1185">Reference proteome</keyword>
<dbReference type="Proteomes" id="UP000429607">
    <property type="component" value="Unassembled WGS sequence"/>
</dbReference>